<dbReference type="EMBL" id="CM039434">
    <property type="protein sequence ID" value="KAI4323799.1"/>
    <property type="molecule type" value="Genomic_DNA"/>
</dbReference>
<sequence length="135" mass="15357">MSKEALLVCNPSEVSHQTGSFDKGFAKHHRRFAQEKVQNWRSALKQVTRLAGWHARDFRSDVMLIEGIASTVSEELFKREGIRRKSHSESDLLVKIQANLVSPEIANILSKRLKPDKIKQSLVNLVKARARTPEV</sequence>
<proteinExistence type="predicted"/>
<protein>
    <submittedName>
        <fullName evidence="1">Uncharacterized protein</fullName>
    </submittedName>
</protein>
<gene>
    <name evidence="1" type="ORF">L6164_023378</name>
</gene>
<organism evidence="1 2">
    <name type="scientific">Bauhinia variegata</name>
    <name type="common">Purple orchid tree</name>
    <name type="synonym">Phanera variegata</name>
    <dbReference type="NCBI Taxonomy" id="167791"/>
    <lineage>
        <taxon>Eukaryota</taxon>
        <taxon>Viridiplantae</taxon>
        <taxon>Streptophyta</taxon>
        <taxon>Embryophyta</taxon>
        <taxon>Tracheophyta</taxon>
        <taxon>Spermatophyta</taxon>
        <taxon>Magnoliopsida</taxon>
        <taxon>eudicotyledons</taxon>
        <taxon>Gunneridae</taxon>
        <taxon>Pentapetalae</taxon>
        <taxon>rosids</taxon>
        <taxon>fabids</taxon>
        <taxon>Fabales</taxon>
        <taxon>Fabaceae</taxon>
        <taxon>Cercidoideae</taxon>
        <taxon>Cercideae</taxon>
        <taxon>Bauhiniinae</taxon>
        <taxon>Bauhinia</taxon>
    </lineage>
</organism>
<reference evidence="1 2" key="1">
    <citation type="journal article" date="2022" name="DNA Res.">
        <title>Chromosomal-level genome assembly of the orchid tree Bauhinia variegata (Leguminosae; Cercidoideae) supports the allotetraploid origin hypothesis of Bauhinia.</title>
        <authorList>
            <person name="Zhong Y."/>
            <person name="Chen Y."/>
            <person name="Zheng D."/>
            <person name="Pang J."/>
            <person name="Liu Y."/>
            <person name="Luo S."/>
            <person name="Meng S."/>
            <person name="Qian L."/>
            <person name="Wei D."/>
            <person name="Dai S."/>
            <person name="Zhou R."/>
        </authorList>
    </citation>
    <scope>NUCLEOTIDE SEQUENCE [LARGE SCALE GENOMIC DNA]</scope>
    <source>
        <strain evidence="1">BV-YZ2020</strain>
    </source>
</reference>
<name>A0ACB9MK07_BAUVA</name>
<comment type="caution">
    <text evidence="1">The sequence shown here is derived from an EMBL/GenBank/DDBJ whole genome shotgun (WGS) entry which is preliminary data.</text>
</comment>
<dbReference type="Proteomes" id="UP000828941">
    <property type="component" value="Chromosome 9"/>
</dbReference>
<evidence type="ECO:0000313" key="2">
    <source>
        <dbReference type="Proteomes" id="UP000828941"/>
    </source>
</evidence>
<keyword evidence="2" id="KW-1185">Reference proteome</keyword>
<evidence type="ECO:0000313" key="1">
    <source>
        <dbReference type="EMBL" id="KAI4323799.1"/>
    </source>
</evidence>
<accession>A0ACB9MK07</accession>